<dbReference type="GO" id="GO:0005737">
    <property type="term" value="C:cytoplasm"/>
    <property type="evidence" value="ECO:0007669"/>
    <property type="project" value="TreeGrafter"/>
</dbReference>
<comment type="caution">
    <text evidence="3">The sequence shown here is derived from an EMBL/GenBank/DDBJ whole genome shotgun (WGS) entry which is preliminary data.</text>
</comment>
<evidence type="ECO:0000313" key="3">
    <source>
        <dbReference type="EMBL" id="RKR73577.1"/>
    </source>
</evidence>
<dbReference type="SUPFAM" id="SSF51735">
    <property type="entry name" value="NAD(P)-binding Rossmann-fold domains"/>
    <property type="match status" value="1"/>
</dbReference>
<accession>A0A495IC50</accession>
<dbReference type="GO" id="GO:0004029">
    <property type="term" value="F:aldehyde dehydrogenase (NAD+) activity"/>
    <property type="evidence" value="ECO:0007669"/>
    <property type="project" value="TreeGrafter"/>
</dbReference>
<sequence length="298" mass="30604">MTVFITGASGWIGRHTVDELLAHGYDVAGLARSDASAQALEAKGAKVVRGDLDDLDSLKRGAADAEAVIHLANKHDFGNQAETNRAERTAVETLLGELEGSGRGFLIAAGVAGLAQGRPATESDPSPFSGPEAPRGGTENLALEYVDCGVRAISLRFSPTTHGHGDHGFISIIAQAAQRTGVSGYIGDGSHGWAACGVEDTAVMIRLGLEMAPSGALLHAVAETSVPTKAIAEAIGAGLKLPVESIDPANAGEQFGFLGAFFGMDLSATSVATRELLDWAPTGPTLVEDIAAGAYFEV</sequence>
<evidence type="ECO:0000256" key="1">
    <source>
        <dbReference type="SAM" id="MobiDB-lite"/>
    </source>
</evidence>
<feature type="region of interest" description="Disordered" evidence="1">
    <location>
        <begin position="116"/>
        <end position="136"/>
    </location>
</feature>
<dbReference type="InterPro" id="IPR051783">
    <property type="entry name" value="NAD(P)-dependent_oxidoreduct"/>
</dbReference>
<gene>
    <name evidence="3" type="ORF">C8E83_0670</name>
</gene>
<dbReference type="PANTHER" id="PTHR48079">
    <property type="entry name" value="PROTEIN YEEZ"/>
    <property type="match status" value="1"/>
</dbReference>
<dbReference type="OrthoDB" id="9787292at2"/>
<dbReference type="PANTHER" id="PTHR48079:SF9">
    <property type="entry name" value="PUTATIVE-RELATED"/>
    <property type="match status" value="1"/>
</dbReference>
<protein>
    <submittedName>
        <fullName evidence="3">Nucleoside-diphosphate-sugar epimerase</fullName>
    </submittedName>
</protein>
<dbReference type="Gene3D" id="3.40.50.720">
    <property type="entry name" value="NAD(P)-binding Rossmann-like Domain"/>
    <property type="match status" value="1"/>
</dbReference>
<dbReference type="RefSeq" id="WP_121368429.1">
    <property type="nucleotide sequence ID" value="NZ_RBKS01000001.1"/>
</dbReference>
<dbReference type="AlphaFoldDB" id="A0A495IC50"/>
<dbReference type="Proteomes" id="UP000280008">
    <property type="component" value="Unassembled WGS sequence"/>
</dbReference>
<dbReference type="EMBL" id="RBKS01000001">
    <property type="protein sequence ID" value="RKR73577.1"/>
    <property type="molecule type" value="Genomic_DNA"/>
</dbReference>
<keyword evidence="4" id="KW-1185">Reference proteome</keyword>
<feature type="domain" description="NAD-dependent epimerase/dehydratase" evidence="2">
    <location>
        <begin position="3"/>
        <end position="211"/>
    </location>
</feature>
<dbReference type="Pfam" id="PF01370">
    <property type="entry name" value="Epimerase"/>
    <property type="match status" value="1"/>
</dbReference>
<reference evidence="3 4" key="1">
    <citation type="submission" date="2018-10" db="EMBL/GenBank/DDBJ databases">
        <title>Sequencing the genomes of 1000 actinobacteria strains.</title>
        <authorList>
            <person name="Klenk H.-P."/>
        </authorList>
    </citation>
    <scope>NUCLEOTIDE SEQUENCE [LARGE SCALE GENOMIC DNA]</scope>
    <source>
        <strain evidence="3 4">DSM 17894</strain>
    </source>
</reference>
<dbReference type="CDD" id="cd05262">
    <property type="entry name" value="SDR_a7"/>
    <property type="match status" value="1"/>
</dbReference>
<dbReference type="InterPro" id="IPR001509">
    <property type="entry name" value="Epimerase_deHydtase"/>
</dbReference>
<evidence type="ECO:0000313" key="4">
    <source>
        <dbReference type="Proteomes" id="UP000280008"/>
    </source>
</evidence>
<organism evidence="3 4">
    <name type="scientific">Frondihabitans australicus</name>
    <dbReference type="NCBI Taxonomy" id="386892"/>
    <lineage>
        <taxon>Bacteria</taxon>
        <taxon>Bacillati</taxon>
        <taxon>Actinomycetota</taxon>
        <taxon>Actinomycetes</taxon>
        <taxon>Micrococcales</taxon>
        <taxon>Microbacteriaceae</taxon>
        <taxon>Frondihabitans</taxon>
    </lineage>
</organism>
<proteinExistence type="predicted"/>
<dbReference type="InterPro" id="IPR036291">
    <property type="entry name" value="NAD(P)-bd_dom_sf"/>
</dbReference>
<name>A0A495IC50_9MICO</name>
<evidence type="ECO:0000259" key="2">
    <source>
        <dbReference type="Pfam" id="PF01370"/>
    </source>
</evidence>